<accession>A0AAN5I4E5</accession>
<evidence type="ECO:0000313" key="2">
    <source>
        <dbReference type="EMBL" id="GMR51808.1"/>
    </source>
</evidence>
<proteinExistence type="predicted"/>
<organism evidence="2 3">
    <name type="scientific">Pristionchus mayeri</name>
    <dbReference type="NCBI Taxonomy" id="1317129"/>
    <lineage>
        <taxon>Eukaryota</taxon>
        <taxon>Metazoa</taxon>
        <taxon>Ecdysozoa</taxon>
        <taxon>Nematoda</taxon>
        <taxon>Chromadorea</taxon>
        <taxon>Rhabditida</taxon>
        <taxon>Rhabditina</taxon>
        <taxon>Diplogasteromorpha</taxon>
        <taxon>Diplogasteroidea</taxon>
        <taxon>Neodiplogasteridae</taxon>
        <taxon>Pristionchus</taxon>
    </lineage>
</organism>
<keyword evidence="1" id="KW-0732">Signal</keyword>
<comment type="caution">
    <text evidence="2">The sequence shown here is derived from an EMBL/GenBank/DDBJ whole genome shotgun (WGS) entry which is preliminary data.</text>
</comment>
<gene>
    <name evidence="2" type="ORF">PMAYCL1PPCAC_22003</name>
</gene>
<dbReference type="EMBL" id="BTRK01000005">
    <property type="protein sequence ID" value="GMR51808.1"/>
    <property type="molecule type" value="Genomic_DNA"/>
</dbReference>
<evidence type="ECO:0000313" key="3">
    <source>
        <dbReference type="Proteomes" id="UP001328107"/>
    </source>
</evidence>
<dbReference type="Proteomes" id="UP001328107">
    <property type="component" value="Unassembled WGS sequence"/>
</dbReference>
<feature type="non-terminal residue" evidence="2">
    <location>
        <position position="94"/>
    </location>
</feature>
<feature type="chain" id="PRO_5042910835" evidence="1">
    <location>
        <begin position="20"/>
        <end position="94"/>
    </location>
</feature>
<sequence>YYSMLVLIAATVAAHIVGCKKEKQSVAAKQRESLDVGVSDLDDVQPVKREVSRANEIRGGARGKKAEYKTLAQMQTSDFEKSMGVQSEPASIAS</sequence>
<feature type="non-terminal residue" evidence="2">
    <location>
        <position position="1"/>
    </location>
</feature>
<protein>
    <submittedName>
        <fullName evidence="2">Uncharacterized protein</fullName>
    </submittedName>
</protein>
<keyword evidence="3" id="KW-1185">Reference proteome</keyword>
<name>A0AAN5I4E5_9BILA</name>
<dbReference type="AlphaFoldDB" id="A0AAN5I4E5"/>
<reference evidence="3" key="1">
    <citation type="submission" date="2022-10" db="EMBL/GenBank/DDBJ databases">
        <title>Genome assembly of Pristionchus species.</title>
        <authorList>
            <person name="Yoshida K."/>
            <person name="Sommer R.J."/>
        </authorList>
    </citation>
    <scope>NUCLEOTIDE SEQUENCE [LARGE SCALE GENOMIC DNA]</scope>
    <source>
        <strain evidence="3">RS5460</strain>
    </source>
</reference>
<evidence type="ECO:0000256" key="1">
    <source>
        <dbReference type="SAM" id="SignalP"/>
    </source>
</evidence>
<feature type="signal peptide" evidence="1">
    <location>
        <begin position="1"/>
        <end position="19"/>
    </location>
</feature>